<accession>A0ABV6B9N6</accession>
<evidence type="ECO:0000256" key="1">
    <source>
        <dbReference type="SAM" id="SignalP"/>
    </source>
</evidence>
<feature type="signal peptide" evidence="1">
    <location>
        <begin position="1"/>
        <end position="18"/>
    </location>
</feature>
<dbReference type="Pfam" id="PF00557">
    <property type="entry name" value="Peptidase_M24"/>
    <property type="match status" value="1"/>
</dbReference>
<dbReference type="RefSeq" id="WP_377239376.1">
    <property type="nucleotide sequence ID" value="NZ_JBHLXP010000001.1"/>
</dbReference>
<name>A0ABV6B9N6_9GAMM</name>
<dbReference type="EMBL" id="JBHLXP010000001">
    <property type="protein sequence ID" value="MFC0046792.1"/>
    <property type="molecule type" value="Genomic_DNA"/>
</dbReference>
<evidence type="ECO:0000313" key="4">
    <source>
        <dbReference type="Proteomes" id="UP001589813"/>
    </source>
</evidence>
<dbReference type="Gene3D" id="3.90.230.10">
    <property type="entry name" value="Creatinase/methionine aminopeptidase superfamily"/>
    <property type="match status" value="1"/>
</dbReference>
<keyword evidence="4" id="KW-1185">Reference proteome</keyword>
<keyword evidence="1" id="KW-0732">Signal</keyword>
<dbReference type="SUPFAM" id="SSF55920">
    <property type="entry name" value="Creatinase/aminopeptidase"/>
    <property type="match status" value="1"/>
</dbReference>
<dbReference type="Proteomes" id="UP001589813">
    <property type="component" value="Unassembled WGS sequence"/>
</dbReference>
<dbReference type="InterPro" id="IPR036005">
    <property type="entry name" value="Creatinase/aminopeptidase-like"/>
</dbReference>
<dbReference type="InterPro" id="IPR000994">
    <property type="entry name" value="Pept_M24"/>
</dbReference>
<evidence type="ECO:0000259" key="2">
    <source>
        <dbReference type="Pfam" id="PF00557"/>
    </source>
</evidence>
<gene>
    <name evidence="3" type="ORF">ACFFJP_00650</name>
</gene>
<comment type="caution">
    <text evidence="3">The sequence shown here is derived from an EMBL/GenBank/DDBJ whole genome shotgun (WGS) entry which is preliminary data.</text>
</comment>
<evidence type="ECO:0000313" key="3">
    <source>
        <dbReference type="EMBL" id="MFC0046792.1"/>
    </source>
</evidence>
<reference evidence="3 4" key="1">
    <citation type="submission" date="2024-09" db="EMBL/GenBank/DDBJ databases">
        <authorList>
            <person name="Sun Q."/>
            <person name="Mori K."/>
        </authorList>
    </citation>
    <scope>NUCLEOTIDE SEQUENCE [LARGE SCALE GENOMIC DNA]</scope>
    <source>
        <strain evidence="3 4">KCTC 23315</strain>
    </source>
</reference>
<sequence>MKPLYLALLLAFSPVVFANESAINTNVLPEREQAQLIDELLQQRLTQILPPLMQRENIDMWLLISREYNEDPVLKTMLPATWLSARRRTMLVIFNPGAGKAPELYAVARYDVGTAFKKAWDVEKQPDQWQALADLIRSKKPKRIGINQSASYGHADGMVATELDLLKQALGAEQSSKLVSAEKLAVGWLETRLPAEIEQYKNLTAIGHQLIARAFSNEVVTPGKTSTEDVVWWLRQQSTKLGLPVWFHPTVSIQRPSSGKFDQIKAFSSAKNAAKADTAAESIIQPGDLLHVDFGLTYLRLNSDQQQHAYVLRPGETDAPDDLKQALKLGNQAQDILTGNFKTGLTGNALLAKSLNDAKNKGLKATIYSHPIGHHGHAAGPTIGMWDNQHGTPGSGDYPLHANTAYSIELNVAVDIPAWGNEIRIMLEEDGYFDGTKFHYLDGRQQQLHLISAQ</sequence>
<protein>
    <submittedName>
        <fullName evidence="3">M24 family metallopeptidase</fullName>
    </submittedName>
</protein>
<organism evidence="3 4">
    <name type="scientific">Rheinheimera tilapiae</name>
    <dbReference type="NCBI Taxonomy" id="875043"/>
    <lineage>
        <taxon>Bacteria</taxon>
        <taxon>Pseudomonadati</taxon>
        <taxon>Pseudomonadota</taxon>
        <taxon>Gammaproteobacteria</taxon>
        <taxon>Chromatiales</taxon>
        <taxon>Chromatiaceae</taxon>
        <taxon>Rheinheimera</taxon>
    </lineage>
</organism>
<feature type="chain" id="PRO_5046594391" evidence="1">
    <location>
        <begin position="19"/>
        <end position="454"/>
    </location>
</feature>
<proteinExistence type="predicted"/>
<feature type="domain" description="Peptidase M24" evidence="2">
    <location>
        <begin position="206"/>
        <end position="425"/>
    </location>
</feature>